<dbReference type="KEGG" id="hhy:Halhy_3661"/>
<evidence type="ECO:0000256" key="2">
    <source>
        <dbReference type="ARBA" id="ARBA00022475"/>
    </source>
</evidence>
<dbReference type="AlphaFoldDB" id="F4KZU3"/>
<evidence type="ECO:0008006" key="12">
    <source>
        <dbReference type="Google" id="ProtNLM"/>
    </source>
</evidence>
<dbReference type="EMBL" id="CP002691">
    <property type="protein sequence ID" value="AEE51513.1"/>
    <property type="molecule type" value="Genomic_DNA"/>
</dbReference>
<dbReference type="Proteomes" id="UP000008461">
    <property type="component" value="Chromosome"/>
</dbReference>
<accession>F4KZU3</accession>
<evidence type="ECO:0000256" key="3">
    <source>
        <dbReference type="ARBA" id="ARBA00022692"/>
    </source>
</evidence>
<sequence>MGLLNLSWKNLTNKPLSMLLSLVLFALGVGLISFLFLLNRQINEKFEKNLAGIDLVVGAKGSPLQLILSSMYHIDAPTGNIPIKDVLPYLNPKNPFIKMAVPLSLGDSYRGYRIVGTSANLLELYQAKVGKGRSFTRLMEVLAGAGAAQELGLKIGSTFQSSHGLIEDENLVHGGHDFKVVGILKPTGAAIDQLLLTAAQSIWEVHEHGGMGAAPVVEEEEEDHHEAEHQKEDSTELADPEHDHAEATQQVGPVALTNQENDYASEDHSHDEDHLESIITYPDKEITSLLLQFNGRNITTLNLQRMINQNTSMQAATPAIEITRLYSLMGVGQDALRWLAFIIMGVSGLSIFISLFSSLRDRRYELALMRTMGASPGKLFSMIVLEGLLLAVLGYLLGLLISHGGMELLAGEMKAAYRYTFTGRIFLVEELYLLIGALAVGFIAAVIPAIQARNTDISRTLAEG</sequence>
<dbReference type="InterPro" id="IPR025857">
    <property type="entry name" value="MacB_PCD"/>
</dbReference>
<dbReference type="Pfam" id="PF12704">
    <property type="entry name" value="MacB_PCD"/>
    <property type="match status" value="1"/>
</dbReference>
<feature type="transmembrane region" description="Helical" evidence="7">
    <location>
        <begin position="16"/>
        <end position="38"/>
    </location>
</feature>
<feature type="region of interest" description="Disordered" evidence="6">
    <location>
        <begin position="218"/>
        <end position="240"/>
    </location>
</feature>
<dbReference type="PANTHER" id="PTHR43738">
    <property type="entry name" value="ABC TRANSPORTER, MEMBRANE PROTEIN"/>
    <property type="match status" value="1"/>
</dbReference>
<dbReference type="RefSeq" id="WP_013766052.1">
    <property type="nucleotide sequence ID" value="NC_015510.1"/>
</dbReference>
<reference key="2">
    <citation type="submission" date="2011-04" db="EMBL/GenBank/DDBJ databases">
        <title>Complete sequence of chromosome of Haliscomenobacter hydrossis DSM 1100.</title>
        <authorList>
            <consortium name="US DOE Joint Genome Institute (JGI-PGF)"/>
            <person name="Lucas S."/>
            <person name="Han J."/>
            <person name="Lapidus A."/>
            <person name="Bruce D."/>
            <person name="Goodwin L."/>
            <person name="Pitluck S."/>
            <person name="Peters L."/>
            <person name="Kyrpides N."/>
            <person name="Mavromatis K."/>
            <person name="Ivanova N."/>
            <person name="Ovchinnikova G."/>
            <person name="Pagani I."/>
            <person name="Daligault H."/>
            <person name="Detter J.C."/>
            <person name="Han C."/>
            <person name="Land M."/>
            <person name="Hauser L."/>
            <person name="Markowitz V."/>
            <person name="Cheng J.-F."/>
            <person name="Hugenholtz P."/>
            <person name="Woyke T."/>
            <person name="Wu D."/>
            <person name="Verbarg S."/>
            <person name="Frueling A."/>
            <person name="Brambilla E."/>
            <person name="Klenk H.-P."/>
            <person name="Eisen J.A."/>
        </authorList>
    </citation>
    <scope>NUCLEOTIDE SEQUENCE</scope>
    <source>
        <strain>DSM 1100</strain>
    </source>
</reference>
<evidence type="ECO:0000259" key="9">
    <source>
        <dbReference type="Pfam" id="PF12704"/>
    </source>
</evidence>
<evidence type="ECO:0000256" key="7">
    <source>
        <dbReference type="SAM" id="Phobius"/>
    </source>
</evidence>
<dbReference type="eggNOG" id="COG0577">
    <property type="taxonomic scope" value="Bacteria"/>
</dbReference>
<feature type="transmembrane region" description="Helical" evidence="7">
    <location>
        <begin position="338"/>
        <end position="359"/>
    </location>
</feature>
<evidence type="ECO:0000256" key="6">
    <source>
        <dbReference type="SAM" id="MobiDB-lite"/>
    </source>
</evidence>
<keyword evidence="4 7" id="KW-1133">Transmembrane helix</keyword>
<keyword evidence="2" id="KW-1003">Cell membrane</keyword>
<dbReference type="STRING" id="760192.Halhy_3661"/>
<feature type="compositionally biased region" description="Basic and acidic residues" evidence="6">
    <location>
        <begin position="224"/>
        <end position="240"/>
    </location>
</feature>
<evidence type="ECO:0000313" key="10">
    <source>
        <dbReference type="EMBL" id="AEE51513.1"/>
    </source>
</evidence>
<evidence type="ECO:0000313" key="11">
    <source>
        <dbReference type="Proteomes" id="UP000008461"/>
    </source>
</evidence>
<dbReference type="InterPro" id="IPR003838">
    <property type="entry name" value="ABC3_permease_C"/>
</dbReference>
<feature type="transmembrane region" description="Helical" evidence="7">
    <location>
        <begin position="431"/>
        <end position="450"/>
    </location>
</feature>
<dbReference type="HOGENOM" id="CLU_035316_0_0_10"/>
<feature type="domain" description="MacB-like periplasmic core" evidence="9">
    <location>
        <begin position="19"/>
        <end position="190"/>
    </location>
</feature>
<evidence type="ECO:0000259" key="8">
    <source>
        <dbReference type="Pfam" id="PF02687"/>
    </source>
</evidence>
<keyword evidence="3 7" id="KW-0812">Transmembrane</keyword>
<evidence type="ECO:0000256" key="4">
    <source>
        <dbReference type="ARBA" id="ARBA00022989"/>
    </source>
</evidence>
<gene>
    <name evidence="10" type="ordered locus">Halhy_3661</name>
</gene>
<feature type="transmembrane region" description="Helical" evidence="7">
    <location>
        <begin position="379"/>
        <end position="410"/>
    </location>
</feature>
<reference evidence="10 11" key="1">
    <citation type="journal article" date="2011" name="Stand. Genomic Sci.">
        <title>Complete genome sequence of Haliscomenobacter hydrossis type strain (O).</title>
        <authorList>
            <consortium name="US DOE Joint Genome Institute (JGI-PGF)"/>
            <person name="Daligault H."/>
            <person name="Lapidus A."/>
            <person name="Zeytun A."/>
            <person name="Nolan M."/>
            <person name="Lucas S."/>
            <person name="Del Rio T.G."/>
            <person name="Tice H."/>
            <person name="Cheng J.F."/>
            <person name="Tapia R."/>
            <person name="Han C."/>
            <person name="Goodwin L."/>
            <person name="Pitluck S."/>
            <person name="Liolios K."/>
            <person name="Pagani I."/>
            <person name="Ivanova N."/>
            <person name="Huntemann M."/>
            <person name="Mavromatis K."/>
            <person name="Mikhailova N."/>
            <person name="Pati A."/>
            <person name="Chen A."/>
            <person name="Palaniappan K."/>
            <person name="Land M."/>
            <person name="Hauser L."/>
            <person name="Brambilla E.M."/>
            <person name="Rohde M."/>
            <person name="Verbarg S."/>
            <person name="Goker M."/>
            <person name="Bristow J."/>
            <person name="Eisen J.A."/>
            <person name="Markowitz V."/>
            <person name="Hugenholtz P."/>
            <person name="Kyrpides N.C."/>
            <person name="Klenk H.P."/>
            <person name="Woyke T."/>
        </authorList>
    </citation>
    <scope>NUCLEOTIDE SEQUENCE [LARGE SCALE GENOMIC DNA]</scope>
    <source>
        <strain evidence="11">ATCC 27775 / DSM 1100 / LMG 10767 / O</strain>
    </source>
</reference>
<keyword evidence="11" id="KW-1185">Reference proteome</keyword>
<dbReference type="Pfam" id="PF02687">
    <property type="entry name" value="FtsX"/>
    <property type="match status" value="1"/>
</dbReference>
<dbReference type="InterPro" id="IPR051125">
    <property type="entry name" value="ABC-4/HrtB_transporter"/>
</dbReference>
<keyword evidence="5 7" id="KW-0472">Membrane</keyword>
<comment type="subcellular location">
    <subcellularLocation>
        <location evidence="1">Cell membrane</location>
        <topology evidence="1">Multi-pass membrane protein</topology>
    </subcellularLocation>
</comment>
<proteinExistence type="predicted"/>
<feature type="domain" description="ABC3 transporter permease C-terminal" evidence="8">
    <location>
        <begin position="339"/>
        <end position="456"/>
    </location>
</feature>
<dbReference type="OrthoDB" id="9784014at2"/>
<dbReference type="PANTHER" id="PTHR43738:SF2">
    <property type="entry name" value="ABC TRANSPORTER PERMEASE"/>
    <property type="match status" value="1"/>
</dbReference>
<dbReference type="GO" id="GO:0005886">
    <property type="term" value="C:plasma membrane"/>
    <property type="evidence" value="ECO:0007669"/>
    <property type="project" value="UniProtKB-SubCell"/>
</dbReference>
<evidence type="ECO:0000256" key="5">
    <source>
        <dbReference type="ARBA" id="ARBA00023136"/>
    </source>
</evidence>
<protein>
    <recommendedName>
        <fullName evidence="12">ABC3 transporter permease protein domain-containing protein</fullName>
    </recommendedName>
</protein>
<organism evidence="10 11">
    <name type="scientific">Haliscomenobacter hydrossis (strain ATCC 27775 / DSM 1100 / LMG 10767 / O)</name>
    <dbReference type="NCBI Taxonomy" id="760192"/>
    <lineage>
        <taxon>Bacteria</taxon>
        <taxon>Pseudomonadati</taxon>
        <taxon>Bacteroidota</taxon>
        <taxon>Saprospiria</taxon>
        <taxon>Saprospirales</taxon>
        <taxon>Haliscomenobacteraceae</taxon>
        <taxon>Haliscomenobacter</taxon>
    </lineage>
</organism>
<evidence type="ECO:0000256" key="1">
    <source>
        <dbReference type="ARBA" id="ARBA00004651"/>
    </source>
</evidence>
<name>F4KZU3_HALH1</name>